<feature type="region of interest" description="Disordered" evidence="1">
    <location>
        <begin position="209"/>
        <end position="261"/>
    </location>
</feature>
<evidence type="ECO:0000313" key="2">
    <source>
        <dbReference type="EMBL" id="ETL79690.1"/>
    </source>
</evidence>
<feature type="region of interest" description="Disordered" evidence="1">
    <location>
        <begin position="121"/>
        <end position="140"/>
    </location>
</feature>
<dbReference type="EMBL" id="KI682968">
    <property type="protein sequence ID" value="ETL79690.1"/>
    <property type="molecule type" value="Genomic_DNA"/>
</dbReference>
<dbReference type="Proteomes" id="UP000054423">
    <property type="component" value="Unassembled WGS sequence"/>
</dbReference>
<dbReference type="AlphaFoldDB" id="W2K5M0"/>
<organism evidence="2">
    <name type="scientific">Phytophthora nicotianae</name>
    <name type="common">Potato buckeye rot agent</name>
    <name type="synonym">Phytophthora parasitica</name>
    <dbReference type="NCBI Taxonomy" id="4792"/>
    <lineage>
        <taxon>Eukaryota</taxon>
        <taxon>Sar</taxon>
        <taxon>Stramenopiles</taxon>
        <taxon>Oomycota</taxon>
        <taxon>Peronosporomycetes</taxon>
        <taxon>Peronosporales</taxon>
        <taxon>Peronosporaceae</taxon>
        <taxon>Phytophthora</taxon>
    </lineage>
</organism>
<dbReference type="OrthoDB" id="128557at2759"/>
<reference evidence="2" key="1">
    <citation type="submission" date="2013-11" db="EMBL/GenBank/DDBJ databases">
        <title>The Genome Sequence of Phytophthora parasitica CHvinca01.</title>
        <authorList>
            <consortium name="The Broad Institute Genomics Platform"/>
            <person name="Russ C."/>
            <person name="Tyler B."/>
            <person name="Panabieres F."/>
            <person name="Shan W."/>
            <person name="Tripathy S."/>
            <person name="Grunwald N."/>
            <person name="Machado M."/>
            <person name="Johnson C.S."/>
            <person name="Arredondo F."/>
            <person name="Hong C."/>
            <person name="Coffey M."/>
            <person name="Young S.K."/>
            <person name="Zeng Q."/>
            <person name="Gargeya S."/>
            <person name="Fitzgerald M."/>
            <person name="Abouelleil A."/>
            <person name="Alvarado L."/>
            <person name="Chapman S.B."/>
            <person name="Gainer-Dewar J."/>
            <person name="Goldberg J."/>
            <person name="Griggs A."/>
            <person name="Gujja S."/>
            <person name="Hansen M."/>
            <person name="Howarth C."/>
            <person name="Imamovic A."/>
            <person name="Ireland A."/>
            <person name="Larimer J."/>
            <person name="McCowan C."/>
            <person name="Murphy C."/>
            <person name="Pearson M."/>
            <person name="Poon T.W."/>
            <person name="Priest M."/>
            <person name="Roberts A."/>
            <person name="Saif S."/>
            <person name="Shea T."/>
            <person name="Sykes S."/>
            <person name="Wortman J."/>
            <person name="Nusbaum C."/>
            <person name="Birren B."/>
        </authorList>
    </citation>
    <scope>NUCLEOTIDE SEQUENCE [LARGE SCALE GENOMIC DNA]</scope>
    <source>
        <strain evidence="2">CHvinca01</strain>
    </source>
</reference>
<sequence>MLVASKYREHDKLPANAIHNRWSTVSALDIKDELVIAAASLQKVVSMSKLRLPKRLPNETDETEASASTKGVNEYCYAKAMLEPLLEHLSGLSSANFYEELWAWKEMVEVGLRRFSKAYSGHDVDTDGRTDGENASDTGVLSMLDPADAIGTAKLMEEMEMANVESVSEATSDSDVPQTQPAAVAVVSTPVAGTKSEADESLQQERVLPISLEATTTIPTSRDREGVDEADRNPDRQVDIISMPKPKRRNNPRALTKQLPQTTLIPERLALHRYSSFQ</sequence>
<gene>
    <name evidence="2" type="ORF">L917_19735</name>
</gene>
<feature type="compositionally biased region" description="Basic and acidic residues" evidence="1">
    <location>
        <begin position="121"/>
        <end position="132"/>
    </location>
</feature>
<proteinExistence type="predicted"/>
<protein>
    <submittedName>
        <fullName evidence="2">Uncharacterized protein</fullName>
    </submittedName>
</protein>
<evidence type="ECO:0000256" key="1">
    <source>
        <dbReference type="SAM" id="MobiDB-lite"/>
    </source>
</evidence>
<dbReference type="VEuPathDB" id="FungiDB:PPTG_09185"/>
<feature type="compositionally biased region" description="Basic and acidic residues" evidence="1">
    <location>
        <begin position="221"/>
        <end position="238"/>
    </location>
</feature>
<name>W2K5M0_PHYNI</name>
<accession>W2K5M0</accession>